<reference evidence="10" key="2">
    <citation type="submission" date="2019-11" db="EMBL/GenBank/DDBJ databases">
        <title>Improved Assembly of Tolypothrix boutellei genome.</title>
        <authorList>
            <person name="Sarangi A.N."/>
            <person name="Mukherjee M."/>
            <person name="Ghosh S."/>
            <person name="Singh D."/>
            <person name="Das A."/>
            <person name="Kant S."/>
            <person name="Prusty A."/>
            <person name="Tripathy S."/>
        </authorList>
    </citation>
    <scope>NUCLEOTIDE SEQUENCE</scope>
    <source>
        <strain evidence="10">VB521301</strain>
    </source>
</reference>
<evidence type="ECO:0000313" key="10">
    <source>
        <dbReference type="EMBL" id="KAF3889133.1"/>
    </source>
</evidence>
<dbReference type="Pfam" id="PF25539">
    <property type="entry name" value="Bestrophin_2"/>
    <property type="match status" value="1"/>
</dbReference>
<evidence type="ECO:0000256" key="1">
    <source>
        <dbReference type="ARBA" id="ARBA00004651"/>
    </source>
</evidence>
<evidence type="ECO:0000313" key="11">
    <source>
        <dbReference type="Proteomes" id="UP000029738"/>
    </source>
</evidence>
<comment type="similarity">
    <text evidence="8">Belongs to the anion channel-forming bestrophin (TC 1.A.46) family.</text>
</comment>
<keyword evidence="2" id="KW-0813">Transport</keyword>
<dbReference type="EMBL" id="JHEG04000001">
    <property type="protein sequence ID" value="KAF3889133.1"/>
    <property type="molecule type" value="Genomic_DNA"/>
</dbReference>
<name>A0A8S9TCI7_9CYAN</name>
<keyword evidence="4 9" id="KW-0812">Transmembrane</keyword>
<feature type="transmembrane region" description="Helical" evidence="9">
    <location>
        <begin position="45"/>
        <end position="65"/>
    </location>
</feature>
<reference evidence="10" key="1">
    <citation type="journal article" date="2015" name="Genome Announc.">
        <title>Draft Genome Sequence of Tolypothrix boutellei Strain VB521301.</title>
        <authorList>
            <person name="Chandrababunaidu M.M."/>
            <person name="Singh D."/>
            <person name="Sen D."/>
            <person name="Bhan S."/>
            <person name="Das S."/>
            <person name="Gupta A."/>
            <person name="Adhikary S.P."/>
            <person name="Tripathy S."/>
        </authorList>
    </citation>
    <scope>NUCLEOTIDE SEQUENCE</scope>
    <source>
        <strain evidence="10">VB521301</strain>
    </source>
</reference>
<evidence type="ECO:0000256" key="8">
    <source>
        <dbReference type="ARBA" id="ARBA00034708"/>
    </source>
</evidence>
<keyword evidence="7 9" id="KW-0472">Membrane</keyword>
<evidence type="ECO:0000256" key="6">
    <source>
        <dbReference type="ARBA" id="ARBA00023065"/>
    </source>
</evidence>
<keyword evidence="6" id="KW-0406">Ion transport</keyword>
<dbReference type="AlphaFoldDB" id="A0A8S9TCI7"/>
<evidence type="ECO:0000256" key="4">
    <source>
        <dbReference type="ARBA" id="ARBA00022692"/>
    </source>
</evidence>
<dbReference type="Proteomes" id="UP000029738">
    <property type="component" value="Unassembled WGS sequence"/>
</dbReference>
<dbReference type="RefSeq" id="WP_082051898.1">
    <property type="nucleotide sequence ID" value="NZ_JHEG04000001.1"/>
</dbReference>
<comment type="caution">
    <text evidence="10">The sequence shown here is derived from an EMBL/GenBank/DDBJ whole genome shotgun (WGS) entry which is preliminary data.</text>
</comment>
<dbReference type="PANTHER" id="PTHR33281">
    <property type="entry name" value="UPF0187 PROTEIN YNEE"/>
    <property type="match status" value="1"/>
</dbReference>
<comment type="subcellular location">
    <subcellularLocation>
        <location evidence="1">Cell membrane</location>
        <topology evidence="1">Multi-pass membrane protein</topology>
    </subcellularLocation>
</comment>
<proteinExistence type="inferred from homology"/>
<dbReference type="GO" id="GO:0005886">
    <property type="term" value="C:plasma membrane"/>
    <property type="evidence" value="ECO:0007669"/>
    <property type="project" value="UniProtKB-SubCell"/>
</dbReference>
<dbReference type="OrthoDB" id="445589at2"/>
<protein>
    <recommendedName>
        <fullName evidence="12">Bestrophin</fullName>
    </recommendedName>
</protein>
<evidence type="ECO:0000256" key="2">
    <source>
        <dbReference type="ARBA" id="ARBA00022448"/>
    </source>
</evidence>
<accession>A0A8S9TCI7</accession>
<evidence type="ECO:0008006" key="12">
    <source>
        <dbReference type="Google" id="ProtNLM"/>
    </source>
</evidence>
<keyword evidence="5 9" id="KW-1133">Transmembrane helix</keyword>
<dbReference type="InterPro" id="IPR044669">
    <property type="entry name" value="YneE/VCCN1/2-like"/>
</dbReference>
<feature type="transmembrane region" description="Helical" evidence="9">
    <location>
        <begin position="257"/>
        <end position="280"/>
    </location>
</feature>
<evidence type="ECO:0000256" key="7">
    <source>
        <dbReference type="ARBA" id="ARBA00023136"/>
    </source>
</evidence>
<feature type="transmembrane region" description="Helical" evidence="9">
    <location>
        <begin position="232"/>
        <end position="251"/>
    </location>
</feature>
<keyword evidence="11" id="KW-1185">Reference proteome</keyword>
<keyword evidence="3" id="KW-1003">Cell membrane</keyword>
<gene>
    <name evidence="10" type="ORF">DA73_0400029375</name>
</gene>
<evidence type="ECO:0000256" key="9">
    <source>
        <dbReference type="SAM" id="Phobius"/>
    </source>
</evidence>
<dbReference type="GO" id="GO:0005254">
    <property type="term" value="F:chloride channel activity"/>
    <property type="evidence" value="ECO:0007669"/>
    <property type="project" value="InterPro"/>
</dbReference>
<feature type="transmembrane region" description="Helical" evidence="9">
    <location>
        <begin position="71"/>
        <end position="89"/>
    </location>
</feature>
<dbReference type="PANTHER" id="PTHR33281:SF19">
    <property type="entry name" value="VOLTAGE-DEPENDENT ANION CHANNEL-FORMING PROTEIN YNEE"/>
    <property type="match status" value="1"/>
</dbReference>
<organism evidence="10 11">
    <name type="scientific">Tolypothrix bouteillei VB521301</name>
    <dbReference type="NCBI Taxonomy" id="1479485"/>
    <lineage>
        <taxon>Bacteria</taxon>
        <taxon>Bacillati</taxon>
        <taxon>Cyanobacteriota</taxon>
        <taxon>Cyanophyceae</taxon>
        <taxon>Nostocales</taxon>
        <taxon>Tolypothrichaceae</taxon>
        <taxon>Tolypothrix</taxon>
    </lineage>
</organism>
<evidence type="ECO:0000256" key="3">
    <source>
        <dbReference type="ARBA" id="ARBA00022475"/>
    </source>
</evidence>
<sequence length="334" mass="37734">MKASKVRGSLYNLIGYPFRGLTKLAKKSKWLQIAFQLEGSVIQSILRRVIACGFFSFIISILYHFKLPVSQPIFANVIPSIVLGLLLVFRTNTAYERFWEGRKVWGNIVNDTRNLARQIWVSVNEIDTEDKEKKIGILRLIVAFAVATKLHLRGQGVNEELEELMPISKYLTLKTMNNPPLEIAFWIGDYLQLQYNRNCLNSYQLTALQELLNSLVDSLGASERILKTPIPLAYAIHLKQLLLLYCLLLPFQLVESLGWWTGIIAALISFTLFGIEAIGIEIENPFGLDKNDLPLDAICTTMKKNIDDLISLTPSVHLRVETGGEREGLQIGNS</sequence>
<evidence type="ECO:0000256" key="5">
    <source>
        <dbReference type="ARBA" id="ARBA00022989"/>
    </source>
</evidence>